<evidence type="ECO:0000256" key="1">
    <source>
        <dbReference type="SAM" id="Phobius"/>
    </source>
</evidence>
<accession>A0A831UEB6</accession>
<name>A0A831UEB6_GEOME</name>
<feature type="transmembrane region" description="Helical" evidence="1">
    <location>
        <begin position="170"/>
        <end position="191"/>
    </location>
</feature>
<feature type="transmembrane region" description="Helical" evidence="1">
    <location>
        <begin position="93"/>
        <end position="116"/>
    </location>
</feature>
<keyword evidence="1" id="KW-1133">Transmembrane helix</keyword>
<comment type="caution">
    <text evidence="2">The sequence shown here is derived from an EMBL/GenBank/DDBJ whole genome shotgun (WGS) entry which is preliminary data.</text>
</comment>
<feature type="transmembrane region" description="Helical" evidence="1">
    <location>
        <begin position="271"/>
        <end position="288"/>
    </location>
</feature>
<feature type="transmembrane region" description="Helical" evidence="1">
    <location>
        <begin position="315"/>
        <end position="335"/>
    </location>
</feature>
<feature type="transmembrane region" description="Helical" evidence="1">
    <location>
        <begin position="212"/>
        <end position="231"/>
    </location>
</feature>
<dbReference type="EMBL" id="DSOV01000055">
    <property type="protein sequence ID" value="HEN43125.1"/>
    <property type="molecule type" value="Genomic_DNA"/>
</dbReference>
<keyword evidence="1" id="KW-0472">Membrane</keyword>
<dbReference type="AlphaFoldDB" id="A0A831UEB6"/>
<proteinExistence type="predicted"/>
<reference evidence="2" key="1">
    <citation type="journal article" date="2020" name="mSystems">
        <title>Genome- and Community-Level Interaction Insights into Carbon Utilization and Element Cycling Functions of Hydrothermarchaeota in Hydrothermal Sediment.</title>
        <authorList>
            <person name="Zhou Z."/>
            <person name="Liu Y."/>
            <person name="Xu W."/>
            <person name="Pan J."/>
            <person name="Luo Z.H."/>
            <person name="Li M."/>
        </authorList>
    </citation>
    <scope>NUCLEOTIDE SEQUENCE [LARGE SCALE GENOMIC DNA]</scope>
    <source>
        <strain evidence="2">SpSt-349</strain>
    </source>
</reference>
<keyword evidence="1" id="KW-0812">Transmembrane</keyword>
<feature type="transmembrane region" description="Helical" evidence="1">
    <location>
        <begin position="128"/>
        <end position="150"/>
    </location>
</feature>
<feature type="transmembrane region" description="Helical" evidence="1">
    <location>
        <begin position="243"/>
        <end position="259"/>
    </location>
</feature>
<evidence type="ECO:0000313" key="2">
    <source>
        <dbReference type="EMBL" id="HEN43125.1"/>
    </source>
</evidence>
<protein>
    <submittedName>
        <fullName evidence="2">Uncharacterized protein</fullName>
    </submittedName>
</protein>
<gene>
    <name evidence="2" type="ORF">ENQ87_12290</name>
</gene>
<sequence>MPMSIKNAILLFVVVAICAAFSMRMFQGLDEMMGDQYWVVDTTQGDHGWYAMGLLPHVKTVPKDVVKAANTDADPANNYEIYAQAGDFAGNSVYGICYGIPLIMYLIWFAFILGFPDRVDPYLLPRKIFTLAVITCCSIIVNLFLMRITADFATDPMARIANVAGNHASLLFHNAGIWFAILFSALGTHAHSAQETTAPDSRQWQTQANEKFSWMFILLGAVTVLELFLVKNKLALSDAAVDYSVWIIWVVIFMRMFGFSPKYWIKRGRGLAIMFVGTALTLVAFYFLERVTGTLGAGFASPILAKALGVENQNIGLSLMISIYLIFWMEFSAAIRMNGPAKKAIEQKL</sequence>
<organism evidence="2">
    <name type="scientific">Geobacter metallireducens</name>
    <dbReference type="NCBI Taxonomy" id="28232"/>
    <lineage>
        <taxon>Bacteria</taxon>
        <taxon>Pseudomonadati</taxon>
        <taxon>Thermodesulfobacteriota</taxon>
        <taxon>Desulfuromonadia</taxon>
        <taxon>Geobacterales</taxon>
        <taxon>Geobacteraceae</taxon>
        <taxon>Geobacter</taxon>
    </lineage>
</organism>